<reference evidence="1" key="1">
    <citation type="submission" date="2021-01" db="EMBL/GenBank/DDBJ databases">
        <title>Phytophthora aleatoria, a newly-described species from Pinus radiata is distinct from Phytophthora cactorum isolates based on comparative genomics.</title>
        <authorList>
            <person name="Mcdougal R."/>
            <person name="Panda P."/>
            <person name="Williams N."/>
            <person name="Studholme D.J."/>
        </authorList>
    </citation>
    <scope>NUCLEOTIDE SEQUENCE</scope>
    <source>
        <strain evidence="1">NZFS 3830</strain>
    </source>
</reference>
<protein>
    <submittedName>
        <fullName evidence="1">Uncharacterized protein</fullName>
    </submittedName>
</protein>
<evidence type="ECO:0000313" key="1">
    <source>
        <dbReference type="EMBL" id="KAG6954002.1"/>
    </source>
</evidence>
<dbReference type="AlphaFoldDB" id="A0A8T1U4V0"/>
<sequence>MKVPPSCTAVSQPVDIAWNKPFKNYLRTSWIDMLRKQLRAHTARDTALKRSLSHDYKCADDCMQVGTI</sequence>
<accession>A0A8T1U4V0</accession>
<name>A0A8T1U4V0_9STRA</name>
<dbReference type="Proteomes" id="UP000688947">
    <property type="component" value="Unassembled WGS sequence"/>
</dbReference>
<evidence type="ECO:0000313" key="2">
    <source>
        <dbReference type="Proteomes" id="UP000688947"/>
    </source>
</evidence>
<gene>
    <name evidence="1" type="ORF">JG687_00012058</name>
</gene>
<comment type="caution">
    <text evidence="1">The sequence shown here is derived from an EMBL/GenBank/DDBJ whole genome shotgun (WGS) entry which is preliminary data.</text>
</comment>
<dbReference type="OrthoDB" id="93980at2759"/>
<organism evidence="1 2">
    <name type="scientific">Phytophthora cactorum</name>
    <dbReference type="NCBI Taxonomy" id="29920"/>
    <lineage>
        <taxon>Eukaryota</taxon>
        <taxon>Sar</taxon>
        <taxon>Stramenopiles</taxon>
        <taxon>Oomycota</taxon>
        <taxon>Peronosporomycetes</taxon>
        <taxon>Peronosporales</taxon>
        <taxon>Peronosporaceae</taxon>
        <taxon>Phytophthora</taxon>
    </lineage>
</organism>
<dbReference type="EMBL" id="JAENGZ010000779">
    <property type="protein sequence ID" value="KAG6954002.1"/>
    <property type="molecule type" value="Genomic_DNA"/>
</dbReference>
<proteinExistence type="predicted"/>